<proteinExistence type="predicted"/>
<dbReference type="Proteomes" id="UP000663845">
    <property type="component" value="Unassembled WGS sequence"/>
</dbReference>
<sequence>VPFGKFPDVSAELSLAIMT</sequence>
<dbReference type="AlphaFoldDB" id="A0A815Y7M0"/>
<name>A0A815Y7M0_9BILA</name>
<organism evidence="1 2">
    <name type="scientific">Adineta steineri</name>
    <dbReference type="NCBI Taxonomy" id="433720"/>
    <lineage>
        <taxon>Eukaryota</taxon>
        <taxon>Metazoa</taxon>
        <taxon>Spiralia</taxon>
        <taxon>Gnathifera</taxon>
        <taxon>Rotifera</taxon>
        <taxon>Eurotatoria</taxon>
        <taxon>Bdelloidea</taxon>
        <taxon>Adinetida</taxon>
        <taxon>Adinetidae</taxon>
        <taxon>Adineta</taxon>
    </lineage>
</organism>
<reference evidence="1" key="1">
    <citation type="submission" date="2021-02" db="EMBL/GenBank/DDBJ databases">
        <authorList>
            <person name="Nowell W R."/>
        </authorList>
    </citation>
    <scope>NUCLEOTIDE SEQUENCE</scope>
</reference>
<accession>A0A815Y7M0</accession>
<evidence type="ECO:0000313" key="2">
    <source>
        <dbReference type="Proteomes" id="UP000663845"/>
    </source>
</evidence>
<feature type="non-terminal residue" evidence="1">
    <location>
        <position position="1"/>
    </location>
</feature>
<dbReference type="EMBL" id="CAJNOG010008167">
    <property type="protein sequence ID" value="CAF1567877.1"/>
    <property type="molecule type" value="Genomic_DNA"/>
</dbReference>
<protein>
    <submittedName>
        <fullName evidence="1">Uncharacterized protein</fullName>
    </submittedName>
</protein>
<comment type="caution">
    <text evidence="1">The sequence shown here is derived from an EMBL/GenBank/DDBJ whole genome shotgun (WGS) entry which is preliminary data.</text>
</comment>
<gene>
    <name evidence="1" type="ORF">JYZ213_LOCUS47215</name>
</gene>
<evidence type="ECO:0000313" key="1">
    <source>
        <dbReference type="EMBL" id="CAF1567877.1"/>
    </source>
</evidence>